<dbReference type="GO" id="GO:0006265">
    <property type="term" value="P:DNA topological change"/>
    <property type="evidence" value="ECO:0007669"/>
    <property type="project" value="InterPro"/>
</dbReference>
<comment type="caution">
    <text evidence="5">The sequence shown here is derived from an EMBL/GenBank/DDBJ whole genome shotgun (WGS) entry which is preliminary data.</text>
</comment>
<dbReference type="GO" id="GO:0030036">
    <property type="term" value="P:actin cytoskeleton organization"/>
    <property type="evidence" value="ECO:0007669"/>
    <property type="project" value="InterPro"/>
</dbReference>
<dbReference type="SMART" id="SM01140">
    <property type="entry name" value="Drf_GBD"/>
    <property type="match status" value="1"/>
</dbReference>
<name>A0A1R2B404_9CILI</name>
<dbReference type="SUPFAM" id="SSF101447">
    <property type="entry name" value="Formin homology 2 domain (FH2 domain)"/>
    <property type="match status" value="1"/>
</dbReference>
<keyword evidence="1" id="KW-0175">Coiled coil</keyword>
<dbReference type="EMBL" id="MPUH01000982">
    <property type="protein sequence ID" value="OMJ71518.1"/>
    <property type="molecule type" value="Genomic_DNA"/>
</dbReference>
<dbReference type="InterPro" id="IPR010473">
    <property type="entry name" value="GTPase-bd"/>
</dbReference>
<evidence type="ECO:0000313" key="5">
    <source>
        <dbReference type="EMBL" id="OMJ71518.1"/>
    </source>
</evidence>
<dbReference type="InterPro" id="IPR013499">
    <property type="entry name" value="TopoI_euk"/>
</dbReference>
<evidence type="ECO:0000313" key="6">
    <source>
        <dbReference type="Proteomes" id="UP000187209"/>
    </source>
</evidence>
<dbReference type="Proteomes" id="UP000187209">
    <property type="component" value="Unassembled WGS sequence"/>
</dbReference>
<dbReference type="GO" id="GO:0003917">
    <property type="term" value="F:DNA topoisomerase type I (single strand cut, ATP-independent) activity"/>
    <property type="evidence" value="ECO:0007669"/>
    <property type="project" value="InterPro"/>
</dbReference>
<dbReference type="InterPro" id="IPR042201">
    <property type="entry name" value="FH2_Formin_sf"/>
</dbReference>
<reference evidence="5 6" key="1">
    <citation type="submission" date="2016-11" db="EMBL/GenBank/DDBJ databases">
        <title>The macronuclear genome of Stentor coeruleus: a giant cell with tiny introns.</title>
        <authorList>
            <person name="Slabodnick M."/>
            <person name="Ruby J.G."/>
            <person name="Reiff S.B."/>
            <person name="Swart E.C."/>
            <person name="Gosai S."/>
            <person name="Prabakaran S."/>
            <person name="Witkowska E."/>
            <person name="Larue G.E."/>
            <person name="Fisher S."/>
            <person name="Freeman R.M."/>
            <person name="Gunawardena J."/>
            <person name="Chu W."/>
            <person name="Stover N.A."/>
            <person name="Gregory B.D."/>
            <person name="Nowacki M."/>
            <person name="Derisi J."/>
            <person name="Roy S.W."/>
            <person name="Marshall W.F."/>
            <person name="Sood P."/>
        </authorList>
    </citation>
    <scope>NUCLEOTIDE SEQUENCE [LARGE SCALE GENOMIC DNA]</scope>
    <source>
        <strain evidence="5">WM001</strain>
    </source>
</reference>
<keyword evidence="6" id="KW-1185">Reference proteome</keyword>
<dbReference type="Gene3D" id="1.25.10.10">
    <property type="entry name" value="Leucine-rich Repeat Variant"/>
    <property type="match status" value="1"/>
</dbReference>
<dbReference type="SMART" id="SM00242">
    <property type="entry name" value="MYSc"/>
    <property type="match status" value="1"/>
</dbReference>
<dbReference type="PROSITE" id="PS51444">
    <property type="entry name" value="FH2"/>
    <property type="match status" value="1"/>
</dbReference>
<feature type="compositionally biased region" description="Basic and acidic residues" evidence="2">
    <location>
        <begin position="318"/>
        <end position="346"/>
    </location>
</feature>
<dbReference type="InterPro" id="IPR001609">
    <property type="entry name" value="Myosin_head_motor_dom-like"/>
</dbReference>
<dbReference type="SMART" id="SM01139">
    <property type="entry name" value="Drf_FH3"/>
    <property type="match status" value="1"/>
</dbReference>
<dbReference type="InterPro" id="IPR051425">
    <property type="entry name" value="Formin_Homology"/>
</dbReference>
<dbReference type="Pfam" id="PF02181">
    <property type="entry name" value="FH2"/>
    <property type="match status" value="1"/>
</dbReference>
<dbReference type="GO" id="GO:0005694">
    <property type="term" value="C:chromosome"/>
    <property type="evidence" value="ECO:0007669"/>
    <property type="project" value="InterPro"/>
</dbReference>
<dbReference type="InterPro" id="IPR016024">
    <property type="entry name" value="ARM-type_fold"/>
</dbReference>
<dbReference type="PANTHER" id="PTHR45725">
    <property type="entry name" value="FORMIN HOMOLOGY 2 FAMILY MEMBER"/>
    <property type="match status" value="1"/>
</dbReference>
<feature type="compositionally biased region" description="Pro residues" evidence="2">
    <location>
        <begin position="652"/>
        <end position="1319"/>
    </location>
</feature>
<feature type="region of interest" description="Disordered" evidence="2">
    <location>
        <begin position="397"/>
        <end position="417"/>
    </location>
</feature>
<accession>A0A1R2B404</accession>
<dbReference type="GO" id="GO:0003677">
    <property type="term" value="F:DNA binding"/>
    <property type="evidence" value="ECO:0007669"/>
    <property type="project" value="InterPro"/>
</dbReference>
<evidence type="ECO:0000259" key="3">
    <source>
        <dbReference type="PROSITE" id="PS51232"/>
    </source>
</evidence>
<feature type="compositionally biased region" description="Acidic residues" evidence="2">
    <location>
        <begin position="403"/>
        <end position="417"/>
    </location>
</feature>
<proteinExistence type="predicted"/>
<evidence type="ECO:0000256" key="2">
    <source>
        <dbReference type="SAM" id="MobiDB-lite"/>
    </source>
</evidence>
<evidence type="ECO:0000256" key="1">
    <source>
        <dbReference type="SAM" id="Coils"/>
    </source>
</evidence>
<evidence type="ECO:0008006" key="7">
    <source>
        <dbReference type="Google" id="ProtNLM"/>
    </source>
</evidence>
<protein>
    <recommendedName>
        <fullName evidence="7">FH2 domain-containing protein</fullName>
    </recommendedName>
</protein>
<dbReference type="InterPro" id="IPR011989">
    <property type="entry name" value="ARM-like"/>
</dbReference>
<feature type="coiled-coil region" evidence="1">
    <location>
        <begin position="1684"/>
        <end position="1750"/>
    </location>
</feature>
<feature type="coiled-coil region" evidence="1">
    <location>
        <begin position="527"/>
        <end position="623"/>
    </location>
</feature>
<feature type="region of interest" description="Disordered" evidence="2">
    <location>
        <begin position="316"/>
        <end position="357"/>
    </location>
</feature>
<dbReference type="OrthoDB" id="1668162at2759"/>
<dbReference type="PANTHER" id="PTHR45725:SF1">
    <property type="entry name" value="DISHEVELLED ASSOCIATED ACTIVATOR OF MORPHOGENESIS, ISOFORM D"/>
    <property type="match status" value="1"/>
</dbReference>
<organism evidence="5 6">
    <name type="scientific">Stentor coeruleus</name>
    <dbReference type="NCBI Taxonomy" id="5963"/>
    <lineage>
        <taxon>Eukaryota</taxon>
        <taxon>Sar</taxon>
        <taxon>Alveolata</taxon>
        <taxon>Ciliophora</taxon>
        <taxon>Postciliodesmatophora</taxon>
        <taxon>Heterotrichea</taxon>
        <taxon>Heterotrichida</taxon>
        <taxon>Stentoridae</taxon>
        <taxon>Stentor</taxon>
    </lineage>
</organism>
<dbReference type="GO" id="GO:0003779">
    <property type="term" value="F:actin binding"/>
    <property type="evidence" value="ECO:0007669"/>
    <property type="project" value="InterPro"/>
</dbReference>
<evidence type="ECO:0000259" key="4">
    <source>
        <dbReference type="PROSITE" id="PS51444"/>
    </source>
</evidence>
<dbReference type="InterPro" id="IPR014768">
    <property type="entry name" value="GBD/FH3_dom"/>
</dbReference>
<dbReference type="GO" id="GO:0003774">
    <property type="term" value="F:cytoskeletal motor activity"/>
    <property type="evidence" value="ECO:0007669"/>
    <property type="project" value="InterPro"/>
</dbReference>
<dbReference type="SMART" id="SM00435">
    <property type="entry name" value="TOPEUc"/>
    <property type="match status" value="1"/>
</dbReference>
<dbReference type="GO" id="GO:0016459">
    <property type="term" value="C:myosin complex"/>
    <property type="evidence" value="ECO:0007669"/>
    <property type="project" value="InterPro"/>
</dbReference>
<dbReference type="Pfam" id="PF06371">
    <property type="entry name" value="Drf_GBD"/>
    <property type="match status" value="1"/>
</dbReference>
<dbReference type="InterPro" id="IPR010472">
    <property type="entry name" value="FH3_dom"/>
</dbReference>
<sequence length="1780" mass="189955">MGNKHGPDKRYDYPTAPIDVQRRCSLILAKSEIPLQPAPGTELILQEFTSKLSELNISEDQKEWLLSQPVEIKWQLLCRHIEEQKSAGTKKNRDAQGIISELNKNPSALGIKKVHTWLEAASKKSVERFIENGGTENLINIMIVAQELSIRTHNFQRQEEILKCLHVVTDHALGVFDLIYDESTVGILALNMSELNPIITSMTIKILEKLCWTNTHAYNLVLKALEVHAVEQKFQSRFDFLIKLLKSENTKSKLASMQLINSLTESPTDENVAQGIRAEFLALNIKTILLDLKASLGSSLTCSELNRVRTNLTKKKKLAEQREHEEKKDGDFERTRLKTEDVTRDKKERHKAQINTIDPDEVNITRQRRTVKISAAAPKTVGLSKEGEKALQMFMKTTKEVSSEEESESSDKEAEDESDLQQILLAQVLLFLENSDQTAEGNPITLLQTIEKNANAAHSFQNFLEILQNLTLIPPDPILGQNVWMSLLTFSKKITENIAKGIQTTEEFRLDDVMEGQKDLLIKVQKLELLEQNLLARESEIEKVRREKYDLEEKIKSLKEDLGKNKEVAEVKMKMAKLEYDKIKANEKLEGKKKKIEKFKNLLEKEKSLNNDLSNQIVELKKNAELKVSYVQQPLMSVATPPPPQISSGNRAPPPPPSNSVTAPPPPPPNSGNRAPPPPPPSSVTAPPPPPPSSGNKAPPPPPTGSGTAPPPPPPSSGNRAPPPPPPSSGNRAPPPPPPSSGNRAPPPPPPSSGNRAPPPPPPSSGNRAPPPPPPSSGNRAPPPPPPSSGNRAPPPPPPSSGNRAPPPPPPSSGNRAPPPPPPSSGNRAPPPPPPSSGNRAPPPPPPSSGNRAPPPPPPSSGNRAPPPPPPSSGNRAPPPPPPSSGNRAPPPPPPSSGNRAPPPPPPSSGNRAPPPPPPSSGNRAPPPPPPSSGNRAPPPPPPSSGNRAPPPPPPSSGNRAPPPPPPSSGNRAPPPPPPSSGNRAPPPPPPSSGNRAPPPPPPGSVTAPPPPPGSSRAPPPPPPSGSVTTPPPPPPGTSRAPPPPPPGSNTAPPPPPPGASRPPPPPPPGSNTAPPPPPPGTSRPPPPPPPGSNTAPPPPPPGTSRPPPPPPPGSNTTPPPPPPGTSRPPPPPPPGSNTAPPPPPPGTSRPPPPPPPGSNTTPPPPPPGTSRPPPPPPPGSNTAPPPPPPPPGTSRPPPPPPGSNTAPPPPPPGTSRPPPPPPPGSGTAPPPPPPGSGSGRPPPPPPPGSSTAPPPPPPGSGRPPPPPPPGSSTAPPPPPGAGRPPPPPPPGSRPPPPPGQGPPAPPMAAFQPPPPAPVPTKAKITPAVPMKALFWTVIPPSQYQKSIWKSLDDTKVKLNVNDLVTNFCQRKPNEKAPVESQPQEVKKIEKICHLSKERKQAVEIVLGKLKLSNSAIIEALITCDRSVLKEGPLISLRVSIPDEGEHSVISCYEGDIDMLAVPDRFFYMLIKEVPAFKFRIEGMLFTFTNREILGELKGRVEMVENTLTNIRSNKKLLTILETVLAAGNYLNGTSVRGGAFGFTVDSLSKVIDMRGQDGKTTLLDYLITYFDSTNPQILSVKNDFPDIEYLSKLPLNQLTVEFNEANLKFIALRKAVESQTSRAIDKAKEILNPFYTTIEQVINELKSRIQALDSKFTELCEFYCVNPKDLKFEEFIEKFSFFLKSFNEVKENYLKAKEEKEKKARIEARKKENASKPKEPQPVIGVNALANAKALADDLRKRRAEKGNNEKTAPILTVKSTDKMMQAIETRRMTVMPNP</sequence>
<feature type="domain" description="GBD/FH3" evidence="3">
    <location>
        <begin position="36"/>
        <end position="431"/>
    </location>
</feature>
<dbReference type="GO" id="GO:0005524">
    <property type="term" value="F:ATP binding"/>
    <property type="evidence" value="ECO:0007669"/>
    <property type="project" value="InterPro"/>
</dbReference>
<gene>
    <name evidence="5" type="ORF">SteCoe_30247</name>
</gene>
<dbReference type="Gene3D" id="1.20.58.2220">
    <property type="entry name" value="Formin, FH2 domain"/>
    <property type="match status" value="1"/>
</dbReference>
<feature type="domain" description="FH2" evidence="4">
    <location>
        <begin position="1321"/>
        <end position="1713"/>
    </location>
</feature>
<dbReference type="SMART" id="SM00498">
    <property type="entry name" value="FH2"/>
    <property type="match status" value="1"/>
</dbReference>
<dbReference type="SUPFAM" id="SSF48371">
    <property type="entry name" value="ARM repeat"/>
    <property type="match status" value="1"/>
</dbReference>
<dbReference type="PROSITE" id="PS51232">
    <property type="entry name" value="GBD_FH3"/>
    <property type="match status" value="1"/>
</dbReference>
<feature type="region of interest" description="Disordered" evidence="2">
    <location>
        <begin position="637"/>
        <end position="1321"/>
    </location>
</feature>
<dbReference type="InterPro" id="IPR015425">
    <property type="entry name" value="FH2_Formin"/>
</dbReference>
<dbReference type="GO" id="GO:0031267">
    <property type="term" value="F:small GTPase binding"/>
    <property type="evidence" value="ECO:0007669"/>
    <property type="project" value="InterPro"/>
</dbReference>